<feature type="signal peptide" evidence="2">
    <location>
        <begin position="1"/>
        <end position="19"/>
    </location>
</feature>
<keyword evidence="2" id="KW-0732">Signal</keyword>
<evidence type="ECO:0000313" key="3">
    <source>
        <dbReference type="EMBL" id="KAA5543798.1"/>
    </source>
</evidence>
<evidence type="ECO:0000256" key="1">
    <source>
        <dbReference type="SAM" id="MobiDB-lite"/>
    </source>
</evidence>
<feature type="region of interest" description="Disordered" evidence="1">
    <location>
        <begin position="470"/>
        <end position="498"/>
    </location>
</feature>
<comment type="caution">
    <text evidence="3">The sequence shown here is derived from an EMBL/GenBank/DDBJ whole genome shotgun (WGS) entry which is preliminary data.</text>
</comment>
<feature type="region of interest" description="Disordered" evidence="1">
    <location>
        <begin position="539"/>
        <end position="575"/>
    </location>
</feature>
<dbReference type="EMBL" id="VWOX01000005">
    <property type="protein sequence ID" value="KAA5543798.1"/>
    <property type="molecule type" value="Genomic_DNA"/>
</dbReference>
<name>A0A5M6D8B8_9BACT</name>
<dbReference type="PROSITE" id="PS51257">
    <property type="entry name" value="PROKAR_LIPOPROTEIN"/>
    <property type="match status" value="1"/>
</dbReference>
<evidence type="ECO:0000256" key="2">
    <source>
        <dbReference type="SAM" id="SignalP"/>
    </source>
</evidence>
<reference evidence="3 4" key="1">
    <citation type="submission" date="2019-08" db="EMBL/GenBank/DDBJ databases">
        <authorList>
            <person name="Dhanesh K."/>
            <person name="Kumar G."/>
            <person name="Sasikala C."/>
            <person name="Venkata Ramana C."/>
        </authorList>
    </citation>
    <scope>NUCLEOTIDE SEQUENCE [LARGE SCALE GENOMIC DNA]</scope>
    <source>
        <strain evidence="3 4">JC645</strain>
    </source>
</reference>
<accession>A0A5M6D8B8</accession>
<proteinExistence type="predicted"/>
<evidence type="ECO:0008006" key="5">
    <source>
        <dbReference type="Google" id="ProtNLM"/>
    </source>
</evidence>
<feature type="chain" id="PRO_5024274096" description="OstA-like protein" evidence="2">
    <location>
        <begin position="20"/>
        <end position="1034"/>
    </location>
</feature>
<organism evidence="3 4">
    <name type="scientific">Roseiconus nitratireducens</name>
    <dbReference type="NCBI Taxonomy" id="2605748"/>
    <lineage>
        <taxon>Bacteria</taxon>
        <taxon>Pseudomonadati</taxon>
        <taxon>Planctomycetota</taxon>
        <taxon>Planctomycetia</taxon>
        <taxon>Pirellulales</taxon>
        <taxon>Pirellulaceae</taxon>
        <taxon>Roseiconus</taxon>
    </lineage>
</organism>
<dbReference type="Proteomes" id="UP000324479">
    <property type="component" value="Unassembled WGS sequence"/>
</dbReference>
<keyword evidence="4" id="KW-1185">Reference proteome</keyword>
<protein>
    <recommendedName>
        <fullName evidence="5">OstA-like protein</fullName>
    </recommendedName>
</protein>
<dbReference type="AlphaFoldDB" id="A0A5M6D8B8"/>
<dbReference type="RefSeq" id="WP_150076550.1">
    <property type="nucleotide sequence ID" value="NZ_VWOX01000005.1"/>
</dbReference>
<gene>
    <name evidence="3" type="ORF">FYK55_11530</name>
</gene>
<evidence type="ECO:0000313" key="4">
    <source>
        <dbReference type="Proteomes" id="UP000324479"/>
    </source>
</evidence>
<sequence length="1034" mass="112418">MKRKLIHYLTALLVLSACATVYREAANRLLRAPEVAIVIPRPPTSKAGLKDSLADLFPAGAWQLGDCKRLLTGNGALLFQNWHQTSEDHWKLEPITIVVGRGLESDGSDAPIVLTAEEGAEVQFAESLDVMGGSAPPIKMGRMIGEVRIKRFGDAKPGENLDVTTGNVRIDNRKVWTTEQIIMQVGGASMRGRDLTIHLAASANRAASNSAPSSILDRMELVYLDELKIPLDPPERAATQPRRIGPSKSPRRNGVVTIHCDNGLVYDFALDQLSLRKAIRMVRTGGGPKPDTFRCETLDLVLRDPADRSMKRNGPLDWIDRVNATGLPAIVDLPSQQFRLAAEEIDFDALGGLLRAGGNQPVAIKRGVITASLTQLAYQFDPKLPEQIGTVDARGLGEVSVADPGVAIRRFKWRDGFRLQPLDDTTLKSIQGKQQSSRLGLRVDGQVQATLADGGEFKAGAIEGVLVADSRPLSDEKPPATSLTSRPALQQPADRSRPRFTFRPEVFHATDSVDIESSAIAMQTNQLSLYFEQAAAPVGSGTRARSPDSASGVSDWVIQPTPSDGRRAPVARPRPSLKGDLITAKLLVTPDGLDARDLSIRGNVVVRHQVRTGESMMPIELVGDTLRLQRSATQQGGGRDYLQLGSGPESPARFLMGDGYFVGPTIKVWPHDNVVQVDGAGELQVPRQVLASAGKPRSEDVTKKPSIQWQVPPHCQWLGSMQFDGQTALLDGGVKIDATIASGESPWITTMAGQAMEIALDRSIELLDQASMKAATVAQISLFRSDQQPVTVRSEQRAADQAPEAIHLLTADRLSFMPADGGKLLGTGPGSYRGWMMTDRNSSILSPRASETEHLGNQVLQGVHLKFRNALEGDLTNRTLAFTGGVRAGVRKLNGWDEHVDVDQMQRLAMDESTLQCERLQFGITPGIPEDVRNIPGMPTPWEMEASGGVLVRARTDRGLIEGDASRASYASRKSWLLIEGSPAQSASFKQTTPEGKPGFQMRYPQMALNLKTYELEFLMEDAKIGNLPQPPRR</sequence>